<proteinExistence type="predicted"/>
<sequence length="167" mass="18913">MSSIIQVDKLYQTAFPAKPEFDGLENWLSDFFSVKTQAEVLLITSVGGKPDKFNSKRLMVNQTGSYCLNLNYKGEIDTTQLRLNDDATVRNILGKIPTGHYLSMEQNSGAHVAQTILLVRRGKEVIFSYIVSRNCFNNLDEADQNKIRSGYELALRLENRFTSNSRP</sequence>
<keyword evidence="2" id="KW-1185">Reference proteome</keyword>
<dbReference type="Proteomes" id="UP000326380">
    <property type="component" value="Unassembled WGS sequence"/>
</dbReference>
<accession>A0A7L4ZT44</accession>
<dbReference type="EMBL" id="VTWU01000008">
    <property type="protein sequence ID" value="KAA9325872.1"/>
    <property type="molecule type" value="Genomic_DNA"/>
</dbReference>
<evidence type="ECO:0000313" key="2">
    <source>
        <dbReference type="Proteomes" id="UP000326380"/>
    </source>
</evidence>
<protein>
    <submittedName>
        <fullName evidence="1">Uncharacterized protein</fullName>
    </submittedName>
</protein>
<evidence type="ECO:0000313" key="1">
    <source>
        <dbReference type="EMBL" id="KAA9325872.1"/>
    </source>
</evidence>
<dbReference type="AlphaFoldDB" id="A0A7L4ZT44"/>
<gene>
    <name evidence="1" type="ORF">F0P96_19090</name>
</gene>
<dbReference type="RefSeq" id="WP_151080583.1">
    <property type="nucleotide sequence ID" value="NZ_CP047647.1"/>
</dbReference>
<organism evidence="1 2">
    <name type="scientific">Hymenobacter busanensis</name>
    <dbReference type="NCBI Taxonomy" id="2607656"/>
    <lineage>
        <taxon>Bacteria</taxon>
        <taxon>Pseudomonadati</taxon>
        <taxon>Bacteroidota</taxon>
        <taxon>Cytophagia</taxon>
        <taxon>Cytophagales</taxon>
        <taxon>Hymenobacteraceae</taxon>
        <taxon>Hymenobacter</taxon>
    </lineage>
</organism>
<comment type="caution">
    <text evidence="1">The sequence shown here is derived from an EMBL/GenBank/DDBJ whole genome shotgun (WGS) entry which is preliminary data.</text>
</comment>
<reference evidence="1 2" key="1">
    <citation type="submission" date="2019-09" db="EMBL/GenBank/DDBJ databases">
        <title>Genome sequence of Hymenobacter sp. M3.</title>
        <authorList>
            <person name="Srinivasan S."/>
        </authorList>
    </citation>
    <scope>NUCLEOTIDE SEQUENCE [LARGE SCALE GENOMIC DNA]</scope>
    <source>
        <strain evidence="1 2">M3</strain>
    </source>
</reference>
<name>A0A7L4ZT44_9BACT</name>